<evidence type="ECO:0000256" key="2">
    <source>
        <dbReference type="ARBA" id="ARBA00023015"/>
    </source>
</evidence>
<dbReference type="PANTHER" id="PTHR21277">
    <property type="entry name" value="TRANSCRIPTIONAL ADAPTER 1"/>
    <property type="match status" value="1"/>
</dbReference>
<evidence type="ECO:0000256" key="1">
    <source>
        <dbReference type="ARBA" id="ARBA00004123"/>
    </source>
</evidence>
<name>A0A8J5LJD8_ZINOF</name>
<dbReference type="AlphaFoldDB" id="A0A8J5LJD8"/>
<comment type="caution">
    <text evidence="6">The sequence shown here is derived from an EMBL/GenBank/DDBJ whole genome shotgun (WGS) entry which is preliminary data.</text>
</comment>
<feature type="chain" id="PRO_5035271453" evidence="5">
    <location>
        <begin position="25"/>
        <end position="533"/>
    </location>
</feature>
<gene>
    <name evidence="6" type="ORF">ZIOFF_019651</name>
</gene>
<accession>A0A8J5LJD8</accession>
<dbReference type="GO" id="GO:0006357">
    <property type="term" value="P:regulation of transcription by RNA polymerase II"/>
    <property type="evidence" value="ECO:0007669"/>
    <property type="project" value="TreeGrafter"/>
</dbReference>
<reference evidence="6 7" key="1">
    <citation type="submission" date="2020-08" db="EMBL/GenBank/DDBJ databases">
        <title>Plant Genome Project.</title>
        <authorList>
            <person name="Zhang R.-G."/>
        </authorList>
    </citation>
    <scope>NUCLEOTIDE SEQUENCE [LARGE SCALE GENOMIC DNA]</scope>
    <source>
        <tissue evidence="6">Rhizome</tissue>
    </source>
</reference>
<feature type="signal peptide" evidence="5">
    <location>
        <begin position="1"/>
        <end position="24"/>
    </location>
</feature>
<dbReference type="Pfam" id="PF12767">
    <property type="entry name" value="SAGA-Tad1"/>
    <property type="match status" value="1"/>
</dbReference>
<keyword evidence="7" id="KW-1185">Reference proteome</keyword>
<dbReference type="GO" id="GO:0003713">
    <property type="term" value="F:transcription coactivator activity"/>
    <property type="evidence" value="ECO:0007669"/>
    <property type="project" value="TreeGrafter"/>
</dbReference>
<keyword evidence="5" id="KW-0732">Signal</keyword>
<dbReference type="GO" id="GO:0005634">
    <property type="term" value="C:nucleus"/>
    <property type="evidence" value="ECO:0007669"/>
    <property type="project" value="UniProtKB-SubCell"/>
</dbReference>
<comment type="subcellular location">
    <subcellularLocation>
        <location evidence="1">Nucleus</location>
    </subcellularLocation>
</comment>
<evidence type="ECO:0000256" key="3">
    <source>
        <dbReference type="ARBA" id="ARBA00023163"/>
    </source>
</evidence>
<sequence length="533" mass="60216">MIGISSPSLSVLLIRLAWIRRGSGAIRFAKLRKSVFKIASLARRLTFPVFLRLWLQVREGSNPSPYSNLDRFKSCRRGFDLLDLVLILRNLLKMPQPPMLQPQIPLMAAPVPRHSSNLGDLKSQIFKRLGQEQAQQYFSYLNHFLLQKLSKREFNKLCILTLGHENIPLHNQLIRLIFHNACHAKERSYDKFPQILLMKKSSQVDDILAFSQDPNAKQQTAFDCDMLQKLPHKISHGTENYWIKDHSSNLGQNGMVEISDVAVFSENGDSKGSMQKQYCGAYELPPKRARIQQTSLRKQVSLDRKFIAGVVPLVHKHGKNYRIDMDFFKAPIQAPLGIHLCSERIGGAKRSRFSSGSGTCNSFCSSYDYSALYPTEALKKRIEKITQAQGLERVTLDCANLLNMALDAYLKRLIRSCVELVGERNSHLPVKQQIHNLPPHSMSYSSGRVGNNTQVQGSIGASEGKHVLNMLDFKIQLPLPSNMNARKMKHKGCDKCLDGEFALHQSAVWWITLNAPMRLSHQKASIGASSSLM</sequence>
<proteinExistence type="predicted"/>
<evidence type="ECO:0000256" key="4">
    <source>
        <dbReference type="ARBA" id="ARBA00023242"/>
    </source>
</evidence>
<dbReference type="EMBL" id="JACMSC010000005">
    <property type="protein sequence ID" value="KAG6522511.1"/>
    <property type="molecule type" value="Genomic_DNA"/>
</dbReference>
<evidence type="ECO:0000256" key="5">
    <source>
        <dbReference type="SAM" id="SignalP"/>
    </source>
</evidence>
<keyword evidence="3" id="KW-0804">Transcription</keyword>
<evidence type="ECO:0000313" key="6">
    <source>
        <dbReference type="EMBL" id="KAG6522511.1"/>
    </source>
</evidence>
<evidence type="ECO:0000313" key="7">
    <source>
        <dbReference type="Proteomes" id="UP000734854"/>
    </source>
</evidence>
<dbReference type="InterPro" id="IPR024738">
    <property type="entry name" value="Hfi1/Tada1"/>
</dbReference>
<organism evidence="6 7">
    <name type="scientific">Zingiber officinale</name>
    <name type="common">Ginger</name>
    <name type="synonym">Amomum zingiber</name>
    <dbReference type="NCBI Taxonomy" id="94328"/>
    <lineage>
        <taxon>Eukaryota</taxon>
        <taxon>Viridiplantae</taxon>
        <taxon>Streptophyta</taxon>
        <taxon>Embryophyta</taxon>
        <taxon>Tracheophyta</taxon>
        <taxon>Spermatophyta</taxon>
        <taxon>Magnoliopsida</taxon>
        <taxon>Liliopsida</taxon>
        <taxon>Zingiberales</taxon>
        <taxon>Zingiberaceae</taxon>
        <taxon>Zingiber</taxon>
    </lineage>
</organism>
<dbReference type="PANTHER" id="PTHR21277:SF5">
    <property type="entry name" value="TRANSCRIPTIONAL ADAPTER 1"/>
    <property type="match status" value="1"/>
</dbReference>
<keyword evidence="2" id="KW-0805">Transcription regulation</keyword>
<keyword evidence="4" id="KW-0539">Nucleus</keyword>
<dbReference type="Proteomes" id="UP000734854">
    <property type="component" value="Unassembled WGS sequence"/>
</dbReference>
<dbReference type="GO" id="GO:0000124">
    <property type="term" value="C:SAGA complex"/>
    <property type="evidence" value="ECO:0007669"/>
    <property type="project" value="UniProtKB-ARBA"/>
</dbReference>
<protein>
    <submittedName>
        <fullName evidence="6">Uncharacterized protein</fullName>
    </submittedName>
</protein>